<organism evidence="2 3">
    <name type="scientific">Nocardia nova</name>
    <dbReference type="NCBI Taxonomy" id="37330"/>
    <lineage>
        <taxon>Bacteria</taxon>
        <taxon>Bacillati</taxon>
        <taxon>Actinomycetota</taxon>
        <taxon>Actinomycetes</taxon>
        <taxon>Mycobacteriales</taxon>
        <taxon>Nocardiaceae</taxon>
        <taxon>Nocardia</taxon>
    </lineage>
</organism>
<name>A0A2S6AQD3_9NOCA</name>
<proteinExistence type="inferred from homology"/>
<dbReference type="PANTHER" id="PTHR46696">
    <property type="entry name" value="P450, PUTATIVE (EUROFUNG)-RELATED"/>
    <property type="match status" value="1"/>
</dbReference>
<evidence type="ECO:0000256" key="1">
    <source>
        <dbReference type="ARBA" id="ARBA00010617"/>
    </source>
</evidence>
<dbReference type="EMBL" id="PSZC01000009">
    <property type="protein sequence ID" value="PPJ37481.1"/>
    <property type="molecule type" value="Genomic_DNA"/>
</dbReference>
<reference evidence="2 3" key="1">
    <citation type="submission" date="2018-02" db="EMBL/GenBank/DDBJ databases">
        <title>8 Nocardia nova and 1 Nocardia cyriacigeorgica strain used for evolution to TMP-SMX.</title>
        <authorList>
            <person name="Mehta H."/>
            <person name="Weng J."/>
            <person name="Shamoo Y."/>
        </authorList>
    </citation>
    <scope>NUCLEOTIDE SEQUENCE [LARGE SCALE GENOMIC DNA]</scope>
    <source>
        <strain evidence="2 3">MDA3139</strain>
    </source>
</reference>
<dbReference type="GO" id="GO:0020037">
    <property type="term" value="F:heme binding"/>
    <property type="evidence" value="ECO:0007669"/>
    <property type="project" value="InterPro"/>
</dbReference>
<accession>A0A2S6AQD3</accession>
<dbReference type="AlphaFoldDB" id="A0A2S6AQD3"/>
<dbReference type="PANTHER" id="PTHR46696:SF1">
    <property type="entry name" value="CYTOCHROME P450 YJIB-RELATED"/>
    <property type="match status" value="1"/>
</dbReference>
<protein>
    <submittedName>
        <fullName evidence="2">Cytochrome P450</fullName>
    </submittedName>
</protein>
<dbReference type="GO" id="GO:0005506">
    <property type="term" value="F:iron ion binding"/>
    <property type="evidence" value="ECO:0007669"/>
    <property type="project" value="InterPro"/>
</dbReference>
<evidence type="ECO:0000313" key="3">
    <source>
        <dbReference type="Proteomes" id="UP000239874"/>
    </source>
</evidence>
<evidence type="ECO:0000313" key="2">
    <source>
        <dbReference type="EMBL" id="PPJ37481.1"/>
    </source>
</evidence>
<dbReference type="Proteomes" id="UP000239874">
    <property type="component" value="Unassembled WGS sequence"/>
</dbReference>
<dbReference type="GO" id="GO:0004497">
    <property type="term" value="F:monooxygenase activity"/>
    <property type="evidence" value="ECO:0007669"/>
    <property type="project" value="InterPro"/>
</dbReference>
<dbReference type="PROSITE" id="PS00086">
    <property type="entry name" value="CYTOCHROME_P450"/>
    <property type="match status" value="1"/>
</dbReference>
<sequence>MFRYMRSRYSHLVPVDVGGVAATLVIDYRLGLDILNDEDRYPTEPAAGSPVLACLGPGRDALHTRGDGRRRLRRAISDSLTRVDTLALEATVARAAVRLVNSFCETGEADVVACFAIPLVAEALHGVVGFAPEVGGKIIDALLALQSADPASAAGGGLMLRDVVVDTVRARRAYRDADITSWLMEHPAGLSDEEIIEQLLLLCEFIAPTWALISNAVLLVMTDERFGGDVLGGALSGQDAIDEVLHTNPPVAVAAPRFPRQMQVLDNIGTLPDNSPLLVGLAACNADPAVMRDDRRGNRSHLAFGAGVHMCPAEPIATLIARTALDQLLDALPDLELAVPADRLVWVHDPFRRALVSLPVRFLPSKPFPLA</sequence>
<dbReference type="GO" id="GO:0016705">
    <property type="term" value="F:oxidoreductase activity, acting on paired donors, with incorporation or reduction of molecular oxygen"/>
    <property type="evidence" value="ECO:0007669"/>
    <property type="project" value="InterPro"/>
</dbReference>
<dbReference type="InterPro" id="IPR017972">
    <property type="entry name" value="Cyt_P450_CS"/>
</dbReference>
<gene>
    <name evidence="2" type="ORF">C5E45_15300</name>
</gene>
<dbReference type="SUPFAM" id="SSF48264">
    <property type="entry name" value="Cytochrome P450"/>
    <property type="match status" value="1"/>
</dbReference>
<dbReference type="Gene3D" id="1.10.630.10">
    <property type="entry name" value="Cytochrome P450"/>
    <property type="match status" value="1"/>
</dbReference>
<comment type="caution">
    <text evidence="2">The sequence shown here is derived from an EMBL/GenBank/DDBJ whole genome shotgun (WGS) entry which is preliminary data.</text>
</comment>
<comment type="similarity">
    <text evidence="1">Belongs to the cytochrome P450 family.</text>
</comment>
<dbReference type="InterPro" id="IPR036396">
    <property type="entry name" value="Cyt_P450_sf"/>
</dbReference>